<dbReference type="RefSeq" id="WP_074687271.1">
    <property type="nucleotide sequence ID" value="NZ_FNNF01000045.1"/>
</dbReference>
<dbReference type="Gene3D" id="3.40.50.300">
    <property type="entry name" value="P-loop containing nucleotide triphosphate hydrolases"/>
    <property type="match status" value="1"/>
</dbReference>
<dbReference type="PANTHER" id="PTHR32182:SF22">
    <property type="entry name" value="ATP-DEPENDENT ENDONUCLEASE, OLD FAMILY-RELATED"/>
    <property type="match status" value="1"/>
</dbReference>
<dbReference type="Proteomes" id="UP000182429">
    <property type="component" value="Unassembled WGS sequence"/>
</dbReference>
<evidence type="ECO:0000259" key="1">
    <source>
        <dbReference type="Pfam" id="PF13304"/>
    </source>
</evidence>
<dbReference type="eggNOG" id="COG1106">
    <property type="taxonomic scope" value="Bacteria"/>
</dbReference>
<protein>
    <submittedName>
        <fullName evidence="2">ATPase/GTPase, AAA15 family</fullName>
    </submittedName>
</protein>
<dbReference type="InterPro" id="IPR003959">
    <property type="entry name" value="ATPase_AAA_core"/>
</dbReference>
<dbReference type="GO" id="GO:0006302">
    <property type="term" value="P:double-strand break repair"/>
    <property type="evidence" value="ECO:0007669"/>
    <property type="project" value="TreeGrafter"/>
</dbReference>
<organism evidence="2 3">
    <name type="scientific">Kandleria vitulina</name>
    <dbReference type="NCBI Taxonomy" id="1630"/>
    <lineage>
        <taxon>Bacteria</taxon>
        <taxon>Bacillati</taxon>
        <taxon>Bacillota</taxon>
        <taxon>Erysipelotrichia</taxon>
        <taxon>Erysipelotrichales</taxon>
        <taxon>Coprobacillaceae</taxon>
        <taxon>Kandleria</taxon>
    </lineage>
</organism>
<evidence type="ECO:0000313" key="2">
    <source>
        <dbReference type="EMBL" id="SDW75059.1"/>
    </source>
</evidence>
<dbReference type="OrthoDB" id="9809324at2"/>
<feature type="domain" description="ATPase AAA-type core" evidence="1">
    <location>
        <begin position="50"/>
        <end position="305"/>
    </location>
</feature>
<dbReference type="SUPFAM" id="SSF52540">
    <property type="entry name" value="P-loop containing nucleoside triphosphate hydrolases"/>
    <property type="match status" value="1"/>
</dbReference>
<dbReference type="InterPro" id="IPR027417">
    <property type="entry name" value="P-loop_NTPase"/>
</dbReference>
<name>A0A1H2W4Q7_9FIRM</name>
<dbReference type="AlphaFoldDB" id="A0A1H2W4Q7"/>
<proteinExistence type="predicted"/>
<dbReference type="GO" id="GO:0005524">
    <property type="term" value="F:ATP binding"/>
    <property type="evidence" value="ECO:0007669"/>
    <property type="project" value="InterPro"/>
</dbReference>
<sequence>MKLLRVKANHFKNCSNDYTIDFVSKSRKFSEDKEYELQEVAPELHVFNTMVFIGKNASGKSSAIDLLDCAYSILSEFRLENKKYSYDGIELEIIFYHNDFIYRYETTLGSDKLRNRAIFINEKIHKKKYFKSKVKELYNPDTFDKLLGDNVWLPDDISRLFSVFGQKKTRAIYFDSYEDGTETYRLLFNALKNYEIESSVLSKILRVFDENIESLEMVDEKNYKLIFKGEEKNYTDTQLMYMLSSGTTKGLLLYVLMVASLKEGFDLLIDEVENHFHKTLVENMISLYKDKTVNRNNATLIFTTHYCEVLDQMGRQDNIWICKSGLHVSLSNMYEDYKIRPELLKSKQYYNNAFQTAVDYNALMNLKKVLKS</sequence>
<dbReference type="GO" id="GO:0000731">
    <property type="term" value="P:DNA synthesis involved in DNA repair"/>
    <property type="evidence" value="ECO:0007669"/>
    <property type="project" value="TreeGrafter"/>
</dbReference>
<dbReference type="EMBL" id="FNNF01000045">
    <property type="protein sequence ID" value="SDW75059.1"/>
    <property type="molecule type" value="Genomic_DNA"/>
</dbReference>
<accession>A0A1H2W4Q7</accession>
<reference evidence="2 3" key="1">
    <citation type="submission" date="2016-10" db="EMBL/GenBank/DDBJ databases">
        <authorList>
            <person name="de Groot N.N."/>
        </authorList>
    </citation>
    <scope>NUCLEOTIDE SEQUENCE [LARGE SCALE GENOMIC DNA]</scope>
    <source>
        <strain evidence="2 3">S3b</strain>
    </source>
</reference>
<evidence type="ECO:0000313" key="3">
    <source>
        <dbReference type="Proteomes" id="UP000182429"/>
    </source>
</evidence>
<gene>
    <name evidence="2" type="ORF">SAMN04487759_1451</name>
</gene>
<dbReference type="GO" id="GO:0016887">
    <property type="term" value="F:ATP hydrolysis activity"/>
    <property type="evidence" value="ECO:0007669"/>
    <property type="project" value="InterPro"/>
</dbReference>
<dbReference type="Pfam" id="PF13304">
    <property type="entry name" value="AAA_21"/>
    <property type="match status" value="1"/>
</dbReference>
<dbReference type="PANTHER" id="PTHR32182">
    <property type="entry name" value="DNA REPLICATION AND REPAIR PROTEIN RECF"/>
    <property type="match status" value="1"/>
</dbReference>